<dbReference type="SMART" id="SM00355">
    <property type="entry name" value="ZnF_C2H2"/>
    <property type="match status" value="2"/>
</dbReference>
<keyword evidence="3 5" id="KW-0863">Zinc-finger</keyword>
<proteinExistence type="predicted"/>
<dbReference type="PROSITE" id="PS50157">
    <property type="entry name" value="ZINC_FINGER_C2H2_2"/>
    <property type="match status" value="2"/>
</dbReference>
<evidence type="ECO:0000256" key="2">
    <source>
        <dbReference type="ARBA" id="ARBA00022737"/>
    </source>
</evidence>
<reference evidence="9" key="2">
    <citation type="journal article" date="2020" name="BMC">
        <title>Leishmania infection induces a limited differential gene expression in the sand fly midgut.</title>
        <authorList>
            <person name="Coutinho-Abreu I.V."/>
            <person name="Serafim T.D."/>
            <person name="Meneses C."/>
            <person name="Kamhawi S."/>
            <person name="Oliveira F."/>
            <person name="Valenzuela J.G."/>
        </authorList>
    </citation>
    <scope>NUCLEOTIDE SEQUENCE</scope>
    <source>
        <strain evidence="9">Jacobina</strain>
        <tissue evidence="9">Midgut</tissue>
    </source>
</reference>
<dbReference type="GO" id="GO:0008270">
    <property type="term" value="F:zinc ion binding"/>
    <property type="evidence" value="ECO:0007669"/>
    <property type="project" value="UniProtKB-UniRule"/>
</dbReference>
<dbReference type="GO" id="GO:0005634">
    <property type="term" value="C:nucleus"/>
    <property type="evidence" value="ECO:0007669"/>
    <property type="project" value="InterPro"/>
</dbReference>
<evidence type="ECO:0000256" key="6">
    <source>
        <dbReference type="PROSITE-ProRule" id="PRU01263"/>
    </source>
</evidence>
<evidence type="ECO:0000256" key="5">
    <source>
        <dbReference type="PROSITE-ProRule" id="PRU00042"/>
    </source>
</evidence>
<feature type="binding site" evidence="6">
    <location>
        <position position="11"/>
    </location>
    <ligand>
        <name>Zn(2+)</name>
        <dbReference type="ChEBI" id="CHEBI:29105"/>
    </ligand>
</feature>
<reference evidence="10" key="3">
    <citation type="submission" date="2020-05" db="UniProtKB">
        <authorList>
            <consortium name="EnsemblMetazoa"/>
        </authorList>
    </citation>
    <scope>IDENTIFICATION</scope>
    <source>
        <strain evidence="10">Jacobina</strain>
    </source>
</reference>
<evidence type="ECO:0000313" key="10">
    <source>
        <dbReference type="EnsemblMetazoa" id="LLOJ003327-PA"/>
    </source>
</evidence>
<dbReference type="EMBL" id="GITU01010252">
    <property type="protein sequence ID" value="MBC1178955.1"/>
    <property type="molecule type" value="Transcribed_RNA"/>
</dbReference>
<feature type="binding site" evidence="6">
    <location>
        <position position="54"/>
    </location>
    <ligand>
        <name>Zn(2+)</name>
        <dbReference type="ChEBI" id="CHEBI:29105"/>
    </ligand>
</feature>
<evidence type="ECO:0000313" key="9">
    <source>
        <dbReference type="EMBL" id="MBC1178955.1"/>
    </source>
</evidence>
<keyword evidence="11" id="KW-1185">Reference proteome</keyword>
<dbReference type="SUPFAM" id="SSF57667">
    <property type="entry name" value="beta-beta-alpha zinc fingers"/>
    <property type="match status" value="1"/>
</dbReference>
<dbReference type="AlphaFoldDB" id="A0A1B0CG26"/>
<dbReference type="InterPro" id="IPR036236">
    <property type="entry name" value="Znf_C2H2_sf"/>
</dbReference>
<evidence type="ECO:0000256" key="1">
    <source>
        <dbReference type="ARBA" id="ARBA00022723"/>
    </source>
</evidence>
<feature type="domain" description="C2H2-type" evidence="7">
    <location>
        <begin position="173"/>
        <end position="200"/>
    </location>
</feature>
<dbReference type="PROSITE" id="PS00028">
    <property type="entry name" value="ZINC_FINGER_C2H2_1"/>
    <property type="match status" value="1"/>
</dbReference>
<dbReference type="PANTHER" id="PTHR24408:SF58">
    <property type="entry name" value="TRANSCRIPTION FACTOR (TFIIIA), PUTATIVE (AFU_ORTHOLOGUE AFUA_1G05150)-RELATED"/>
    <property type="match status" value="1"/>
</dbReference>
<evidence type="ECO:0000313" key="11">
    <source>
        <dbReference type="Proteomes" id="UP000092461"/>
    </source>
</evidence>
<dbReference type="VEuPathDB" id="VectorBase:LLOJ003327"/>
<feature type="domain" description="C2H2-type" evidence="7">
    <location>
        <begin position="208"/>
        <end position="239"/>
    </location>
</feature>
<name>A0A1B0CG26_LUTLO</name>
<dbReference type="InterPro" id="IPR012934">
    <property type="entry name" value="Znf_AD"/>
</dbReference>
<organism evidence="10 11">
    <name type="scientific">Lutzomyia longipalpis</name>
    <name type="common">Sand fly</name>
    <dbReference type="NCBI Taxonomy" id="7200"/>
    <lineage>
        <taxon>Eukaryota</taxon>
        <taxon>Metazoa</taxon>
        <taxon>Ecdysozoa</taxon>
        <taxon>Arthropoda</taxon>
        <taxon>Hexapoda</taxon>
        <taxon>Insecta</taxon>
        <taxon>Pterygota</taxon>
        <taxon>Neoptera</taxon>
        <taxon>Endopterygota</taxon>
        <taxon>Diptera</taxon>
        <taxon>Nematocera</taxon>
        <taxon>Psychodoidea</taxon>
        <taxon>Psychodidae</taxon>
        <taxon>Lutzomyia</taxon>
        <taxon>Lutzomyia</taxon>
    </lineage>
</organism>
<sequence length="263" mass="30078">MERFSKLCRLCLSPEQEVSLFSDLDYSNRKYYEVVISFANVQFSVTDGLPHMICKMCASHLTNIDLFRQKCEMSQRKLLMESLSLTKNPTPPESQTLDPLLLTANLGGELLEDDPQTKPLYEAAYSESSSTNAYQLEGGGGADVKIKAEEDIADGKRVRQRGTTTLRVRPKRYKCMQCNKSVESPSKLVRHMRTHEIQTQIIDSHRLYTCNYCNIRFRKVKDMRTHIRACSQAHGAGLPEAPQDETPNIRTTQMRFLRHGLQQ</sequence>
<dbReference type="GO" id="GO:0043565">
    <property type="term" value="F:sequence-specific DNA binding"/>
    <property type="evidence" value="ECO:0007669"/>
    <property type="project" value="TreeGrafter"/>
</dbReference>
<dbReference type="Pfam" id="PF07776">
    <property type="entry name" value="zf-AD"/>
    <property type="match status" value="1"/>
</dbReference>
<protein>
    <submittedName>
        <fullName evidence="9 10">Uncharacterized protein</fullName>
    </submittedName>
</protein>
<dbReference type="GO" id="GO:0000981">
    <property type="term" value="F:DNA-binding transcription factor activity, RNA polymerase II-specific"/>
    <property type="evidence" value="ECO:0007669"/>
    <property type="project" value="TreeGrafter"/>
</dbReference>
<dbReference type="VEuPathDB" id="VectorBase:LLONM1_008912"/>
<dbReference type="EnsemblMetazoa" id="LLOJ003327-RA">
    <property type="protein sequence ID" value="LLOJ003327-PA"/>
    <property type="gene ID" value="LLOJ003327"/>
</dbReference>
<dbReference type="SUPFAM" id="SSF57716">
    <property type="entry name" value="Glucocorticoid receptor-like (DNA-binding domain)"/>
    <property type="match status" value="1"/>
</dbReference>
<keyword evidence="4 6" id="KW-0862">Zinc</keyword>
<feature type="binding site" evidence="6">
    <location>
        <position position="57"/>
    </location>
    <ligand>
        <name>Zn(2+)</name>
        <dbReference type="ChEBI" id="CHEBI:29105"/>
    </ligand>
</feature>
<evidence type="ECO:0000256" key="4">
    <source>
        <dbReference type="ARBA" id="ARBA00022833"/>
    </source>
</evidence>
<dbReference type="EMBL" id="AJWK01010664">
    <property type="status" value="NOT_ANNOTATED_CDS"/>
    <property type="molecule type" value="Genomic_DNA"/>
</dbReference>
<dbReference type="Gene3D" id="3.40.1800.20">
    <property type="match status" value="1"/>
</dbReference>
<dbReference type="PROSITE" id="PS51915">
    <property type="entry name" value="ZAD"/>
    <property type="match status" value="1"/>
</dbReference>
<accession>A0A1B0CG26</accession>
<dbReference type="InterPro" id="IPR013087">
    <property type="entry name" value="Znf_C2H2_type"/>
</dbReference>
<dbReference type="FunFam" id="3.30.160.60:FF:000446">
    <property type="entry name" value="Zinc finger protein"/>
    <property type="match status" value="1"/>
</dbReference>
<feature type="domain" description="ZAD" evidence="8">
    <location>
        <begin position="6"/>
        <end position="81"/>
    </location>
</feature>
<feature type="binding site" evidence="6">
    <location>
        <position position="8"/>
    </location>
    <ligand>
        <name>Zn(2+)</name>
        <dbReference type="ChEBI" id="CHEBI:29105"/>
    </ligand>
</feature>
<dbReference type="Gene3D" id="3.30.160.60">
    <property type="entry name" value="Classic Zinc Finger"/>
    <property type="match status" value="1"/>
</dbReference>
<dbReference type="SMART" id="SM00868">
    <property type="entry name" value="zf-AD"/>
    <property type="match status" value="1"/>
</dbReference>
<evidence type="ECO:0000259" key="8">
    <source>
        <dbReference type="PROSITE" id="PS51915"/>
    </source>
</evidence>
<dbReference type="Pfam" id="PF00096">
    <property type="entry name" value="zf-C2H2"/>
    <property type="match status" value="2"/>
</dbReference>
<keyword evidence="1 6" id="KW-0479">Metal-binding</keyword>
<evidence type="ECO:0000256" key="3">
    <source>
        <dbReference type="ARBA" id="ARBA00022771"/>
    </source>
</evidence>
<reference evidence="11" key="1">
    <citation type="submission" date="2012-05" db="EMBL/GenBank/DDBJ databases">
        <title>Whole Genome Assembly of Lutzomyia longipalpis.</title>
        <authorList>
            <person name="Richards S."/>
            <person name="Qu C."/>
            <person name="Dillon R."/>
            <person name="Worley K."/>
            <person name="Scherer S."/>
            <person name="Batterton M."/>
            <person name="Taylor A."/>
            <person name="Hawes A."/>
            <person name="Hernandez B."/>
            <person name="Kovar C."/>
            <person name="Mandapat C."/>
            <person name="Pham C."/>
            <person name="Qu C."/>
            <person name="Jing C."/>
            <person name="Bess C."/>
            <person name="Bandaranaike D."/>
            <person name="Ngo D."/>
            <person name="Ongeri F."/>
            <person name="Arias F."/>
            <person name="Lara F."/>
            <person name="Weissenberger G."/>
            <person name="Kamau G."/>
            <person name="Han H."/>
            <person name="Shen H."/>
            <person name="Dinh H."/>
            <person name="Khalil I."/>
            <person name="Jones J."/>
            <person name="Shafer J."/>
            <person name="Jayaseelan J."/>
            <person name="Quiroz J."/>
            <person name="Blankenburg K."/>
            <person name="Nguyen L."/>
            <person name="Jackson L."/>
            <person name="Francisco L."/>
            <person name="Tang L.-Y."/>
            <person name="Pu L.-L."/>
            <person name="Perales L."/>
            <person name="Lorensuhewa L."/>
            <person name="Munidasa M."/>
            <person name="Coyle M."/>
            <person name="Taylor M."/>
            <person name="Puazo M."/>
            <person name="Firestine M."/>
            <person name="Scheel M."/>
            <person name="Javaid M."/>
            <person name="Wang M."/>
            <person name="Li M."/>
            <person name="Tabassum N."/>
            <person name="Saada N."/>
            <person name="Osuji N."/>
            <person name="Aqrawi P."/>
            <person name="Fu Q."/>
            <person name="Thornton R."/>
            <person name="Raj R."/>
            <person name="Goodspeed R."/>
            <person name="Mata R."/>
            <person name="Najjar R."/>
            <person name="Gubbala S."/>
            <person name="Lee S."/>
            <person name="Denson S."/>
            <person name="Patil S."/>
            <person name="Macmil S."/>
            <person name="Qi S."/>
            <person name="Matskevitch T."/>
            <person name="Palculict T."/>
            <person name="Mathew T."/>
            <person name="Vee V."/>
            <person name="Velamala V."/>
            <person name="Korchina V."/>
            <person name="Cai W."/>
            <person name="Liu W."/>
            <person name="Dai W."/>
            <person name="Zou X."/>
            <person name="Zhu Y."/>
            <person name="Zhang Y."/>
            <person name="Wu Y.-Q."/>
            <person name="Xin Y."/>
            <person name="Nazarath L."/>
            <person name="Kovar C."/>
            <person name="Han Y."/>
            <person name="Muzny D."/>
            <person name="Gibbs R."/>
        </authorList>
    </citation>
    <scope>NUCLEOTIDE SEQUENCE [LARGE SCALE GENOMIC DNA]</scope>
    <source>
        <strain evidence="11">Jacobina</strain>
    </source>
</reference>
<evidence type="ECO:0000259" key="7">
    <source>
        <dbReference type="PROSITE" id="PS50157"/>
    </source>
</evidence>
<dbReference type="Proteomes" id="UP000092461">
    <property type="component" value="Unassembled WGS sequence"/>
</dbReference>
<dbReference type="PANTHER" id="PTHR24408">
    <property type="entry name" value="ZINC FINGER PROTEIN"/>
    <property type="match status" value="1"/>
</dbReference>
<keyword evidence="2" id="KW-0677">Repeat</keyword>